<feature type="compositionally biased region" description="Basic residues" evidence="1">
    <location>
        <begin position="45"/>
        <end position="56"/>
    </location>
</feature>
<accession>A0A973W2J4</accession>
<comment type="caution">
    <text evidence="2">The sequence shown here is derived from an EMBL/GenBank/DDBJ whole genome shotgun (WGS) entry which is preliminary data.</text>
</comment>
<evidence type="ECO:0000313" key="2">
    <source>
        <dbReference type="EMBL" id="NVI46432.1"/>
    </source>
</evidence>
<dbReference type="AlphaFoldDB" id="A0A973W2J4"/>
<organism evidence="2">
    <name type="scientific">Bradyrhizobium septentrionale</name>
    <dbReference type="NCBI Taxonomy" id="1404411"/>
    <lineage>
        <taxon>Bacteria</taxon>
        <taxon>Pseudomonadati</taxon>
        <taxon>Pseudomonadota</taxon>
        <taxon>Alphaproteobacteria</taxon>
        <taxon>Hyphomicrobiales</taxon>
        <taxon>Nitrobacteraceae</taxon>
        <taxon>Bradyrhizobium</taxon>
    </lineage>
</organism>
<sequence>MANQRDEPYSEQEAQRRFLVTLKTALNTPPKPLKMMPRKGVAAQSKKRRKTAKKSA</sequence>
<gene>
    <name evidence="2" type="ORF">HAP48_026425</name>
</gene>
<dbReference type="EMBL" id="JAAOLE020000001">
    <property type="protein sequence ID" value="NVI46432.1"/>
    <property type="molecule type" value="Genomic_DNA"/>
</dbReference>
<dbReference type="RefSeq" id="WP_166205754.1">
    <property type="nucleotide sequence ID" value="NZ_CP088285.1"/>
</dbReference>
<name>A0A973W2J4_9BRAD</name>
<evidence type="ECO:0000256" key="1">
    <source>
        <dbReference type="SAM" id="MobiDB-lite"/>
    </source>
</evidence>
<reference evidence="2" key="1">
    <citation type="submission" date="2020-06" db="EMBL/GenBank/DDBJ databases">
        <title>Whole Genome Sequence of Bradyrhizobium sp. Strain 1S1.</title>
        <authorList>
            <person name="Bromfield E.S.P."/>
            <person name="Cloutier S."/>
        </authorList>
    </citation>
    <scope>NUCLEOTIDE SEQUENCE [LARGE SCALE GENOMIC DNA]</scope>
    <source>
        <strain evidence="2">1S1</strain>
    </source>
</reference>
<proteinExistence type="predicted"/>
<feature type="region of interest" description="Disordered" evidence="1">
    <location>
        <begin position="27"/>
        <end position="56"/>
    </location>
</feature>
<protein>
    <submittedName>
        <fullName evidence="2">Uncharacterized protein</fullName>
    </submittedName>
</protein>